<protein>
    <recommendedName>
        <fullName evidence="5">Peptidase M15B domain-containing protein</fullName>
    </recommendedName>
</protein>
<organism evidence="3 4">
    <name type="scientific">Nonomuraea rosea</name>
    <dbReference type="NCBI Taxonomy" id="638574"/>
    <lineage>
        <taxon>Bacteria</taxon>
        <taxon>Bacillati</taxon>
        <taxon>Actinomycetota</taxon>
        <taxon>Actinomycetes</taxon>
        <taxon>Streptosporangiales</taxon>
        <taxon>Streptosporangiaceae</taxon>
        <taxon>Nonomuraea</taxon>
    </lineage>
</organism>
<dbReference type="RefSeq" id="WP_345560992.1">
    <property type="nucleotide sequence ID" value="NZ_BAABDQ010000004.1"/>
</dbReference>
<dbReference type="EMBL" id="BAABDQ010000004">
    <property type="protein sequence ID" value="GAA3542494.1"/>
    <property type="molecule type" value="Genomic_DNA"/>
</dbReference>
<reference evidence="4" key="1">
    <citation type="journal article" date="2019" name="Int. J. Syst. Evol. Microbiol.">
        <title>The Global Catalogue of Microorganisms (GCM) 10K type strain sequencing project: providing services to taxonomists for standard genome sequencing and annotation.</title>
        <authorList>
            <consortium name="The Broad Institute Genomics Platform"/>
            <consortium name="The Broad Institute Genome Sequencing Center for Infectious Disease"/>
            <person name="Wu L."/>
            <person name="Ma J."/>
        </authorList>
    </citation>
    <scope>NUCLEOTIDE SEQUENCE [LARGE SCALE GENOMIC DNA]</scope>
    <source>
        <strain evidence="4">JCM 17326</strain>
    </source>
</reference>
<gene>
    <name evidence="3" type="ORF">GCM10022419_023320</name>
</gene>
<proteinExistence type="predicted"/>
<evidence type="ECO:0000256" key="1">
    <source>
        <dbReference type="SAM" id="MobiDB-lite"/>
    </source>
</evidence>
<keyword evidence="4" id="KW-1185">Reference proteome</keyword>
<evidence type="ECO:0000313" key="3">
    <source>
        <dbReference type="EMBL" id="GAA3542494.1"/>
    </source>
</evidence>
<dbReference type="Proteomes" id="UP001500630">
    <property type="component" value="Unassembled WGS sequence"/>
</dbReference>
<feature type="signal peptide" evidence="2">
    <location>
        <begin position="1"/>
        <end position="24"/>
    </location>
</feature>
<accession>A0ABP6VXT5</accession>
<evidence type="ECO:0000313" key="4">
    <source>
        <dbReference type="Proteomes" id="UP001500630"/>
    </source>
</evidence>
<sequence length="322" mass="34994">MRLIVVALLGIEITILALASAASAATHPEGQPASSGQYETGLPGWEDGPALYGQAALAEAISDAYAVGPPVSGSWAFERLMMARERLEAMREWPLIHSRWDVAAQEQAEDALDRWASSDRPHAVHERPYVAAPSKATVQKRVRKESATRPEASKAQRSPVRTGVAVMPQVTARVAHKRAQVDLTRVMPRQAAVQMSHATASGWLKSAGLRTKSTGNCTSKHMHHCTSLDSVRTGTIARMIELKRDSRCPIMVTGGTEEGHAPGHFSHGNGYKLDITHNSCIDHYITKHHDKAGVRGDGAALYRSGSGTTFADESDHWDILFR</sequence>
<feature type="region of interest" description="Disordered" evidence="1">
    <location>
        <begin position="132"/>
        <end position="162"/>
    </location>
</feature>
<feature type="compositionally biased region" description="Basic and acidic residues" evidence="1">
    <location>
        <begin position="144"/>
        <end position="154"/>
    </location>
</feature>
<evidence type="ECO:0008006" key="5">
    <source>
        <dbReference type="Google" id="ProtNLM"/>
    </source>
</evidence>
<evidence type="ECO:0000256" key="2">
    <source>
        <dbReference type="SAM" id="SignalP"/>
    </source>
</evidence>
<keyword evidence="2" id="KW-0732">Signal</keyword>
<feature type="chain" id="PRO_5045122294" description="Peptidase M15B domain-containing protein" evidence="2">
    <location>
        <begin position="25"/>
        <end position="322"/>
    </location>
</feature>
<name>A0ABP6VXT5_9ACTN</name>
<comment type="caution">
    <text evidence="3">The sequence shown here is derived from an EMBL/GenBank/DDBJ whole genome shotgun (WGS) entry which is preliminary data.</text>
</comment>